<evidence type="ECO:0000256" key="7">
    <source>
        <dbReference type="ARBA" id="ARBA00023186"/>
    </source>
</evidence>
<evidence type="ECO:0000256" key="5">
    <source>
        <dbReference type="ARBA" id="ARBA00022618"/>
    </source>
</evidence>
<dbReference type="HAMAP" id="MF_00303">
    <property type="entry name" value="Trigger_factor_Tig"/>
    <property type="match status" value="1"/>
</dbReference>
<feature type="domain" description="Trigger factor ribosome-binding bacterial" evidence="13">
    <location>
        <begin position="1"/>
        <end position="148"/>
    </location>
</feature>
<dbReference type="EMBL" id="JBHUNE010000006">
    <property type="protein sequence ID" value="MFD2758017.1"/>
    <property type="molecule type" value="Genomic_DNA"/>
</dbReference>
<evidence type="ECO:0000256" key="11">
    <source>
        <dbReference type="HAMAP-Rule" id="MF_00303"/>
    </source>
</evidence>
<comment type="similarity">
    <text evidence="2 11">Belongs to the FKBP-type PPIase family. Tig subfamily.</text>
</comment>
<feature type="compositionally biased region" description="Acidic residues" evidence="12">
    <location>
        <begin position="443"/>
        <end position="453"/>
    </location>
</feature>
<gene>
    <name evidence="11 15" type="primary">tig</name>
    <name evidence="15" type="ORF">ACFSW7_06470</name>
</gene>
<keyword evidence="11" id="KW-0963">Cytoplasm</keyword>
<dbReference type="RefSeq" id="WP_019618471.1">
    <property type="nucleotide sequence ID" value="NZ_JBHUNE010000006.1"/>
</dbReference>
<dbReference type="PANTHER" id="PTHR30560">
    <property type="entry name" value="TRIGGER FACTOR CHAPERONE AND PEPTIDYL-PROLYL CIS/TRANS ISOMERASE"/>
    <property type="match status" value="1"/>
</dbReference>
<evidence type="ECO:0000256" key="2">
    <source>
        <dbReference type="ARBA" id="ARBA00005464"/>
    </source>
</evidence>
<name>A0ABW5V029_9MICO</name>
<dbReference type="GO" id="GO:0003755">
    <property type="term" value="F:peptidyl-prolyl cis-trans isomerase activity"/>
    <property type="evidence" value="ECO:0007669"/>
    <property type="project" value="UniProtKB-EC"/>
</dbReference>
<keyword evidence="9 11" id="KW-0131">Cell cycle</keyword>
<evidence type="ECO:0000313" key="15">
    <source>
        <dbReference type="EMBL" id="MFD2758017.1"/>
    </source>
</evidence>
<evidence type="ECO:0000256" key="10">
    <source>
        <dbReference type="ARBA" id="ARBA00029986"/>
    </source>
</evidence>
<organism evidence="15 16">
    <name type="scientific">Gulosibacter faecalis</name>
    <dbReference type="NCBI Taxonomy" id="272240"/>
    <lineage>
        <taxon>Bacteria</taxon>
        <taxon>Bacillati</taxon>
        <taxon>Actinomycetota</taxon>
        <taxon>Actinomycetes</taxon>
        <taxon>Micrococcales</taxon>
        <taxon>Microbacteriaceae</taxon>
        <taxon>Gulosibacter</taxon>
    </lineage>
</organism>
<keyword evidence="5 11" id="KW-0132">Cell division</keyword>
<evidence type="ECO:0000259" key="14">
    <source>
        <dbReference type="Pfam" id="PF05698"/>
    </source>
</evidence>
<dbReference type="InterPro" id="IPR036611">
    <property type="entry name" value="Trigger_fac_ribosome-bd_sf"/>
</dbReference>
<comment type="catalytic activity">
    <reaction evidence="1 11">
        <text>[protein]-peptidylproline (omega=180) = [protein]-peptidylproline (omega=0)</text>
        <dbReference type="Rhea" id="RHEA:16237"/>
        <dbReference type="Rhea" id="RHEA-COMP:10747"/>
        <dbReference type="Rhea" id="RHEA-COMP:10748"/>
        <dbReference type="ChEBI" id="CHEBI:83833"/>
        <dbReference type="ChEBI" id="CHEBI:83834"/>
        <dbReference type="EC" id="5.2.1.8"/>
    </reaction>
</comment>
<evidence type="ECO:0000256" key="3">
    <source>
        <dbReference type="ARBA" id="ARBA00013194"/>
    </source>
</evidence>
<dbReference type="SUPFAM" id="SSF109998">
    <property type="entry name" value="Triger factor/SurA peptide-binding domain-like"/>
    <property type="match status" value="1"/>
</dbReference>
<dbReference type="Gene3D" id="1.10.3120.10">
    <property type="entry name" value="Trigger factor, C-terminal domain"/>
    <property type="match status" value="1"/>
</dbReference>
<sequence>MKTTVDKINPTHAKLTITVTPEDFKPYLDGAYRAISNQVQVPGFRKGKVPNQIIDQRVGREVVVDQAINDGLDTFYQQALNETGLLPLGRPEADVAETPDLKDLSGDLVVTVEVDVRPEVTLGEYKGLKLEVEAADVSDDDVEAELTTLRQRFGTLKTVERPLANGDFAIIDLVAKIDGDVVDEAAGLSYEVGSGELLDGTDEAILTLTEGEETTFNSTLLGGDHAGEEAEITVKINSVKERELPEVDDDFAQLASEFDTVDELRDDLREQAAKKKTFGQVEEARAKAIDALIAATEVPVPEQMIEDEVARHLENEGLQPDDEHGNEVREQAQKSFQQQVILDEIIKAESVEVEQNEFTEFLFQQASQYGMAPQQYIEVLQQNNQLPQVIGEVARSKAILYVLEDAEIVDTNGNAVDIDEYTAVVKQAREKQAEAAESAETVDAAEADADAATDEAATGEK</sequence>
<keyword evidence="16" id="KW-1185">Reference proteome</keyword>
<evidence type="ECO:0000256" key="1">
    <source>
        <dbReference type="ARBA" id="ARBA00000971"/>
    </source>
</evidence>
<evidence type="ECO:0000256" key="8">
    <source>
        <dbReference type="ARBA" id="ARBA00023235"/>
    </source>
</evidence>
<dbReference type="Pfam" id="PF05697">
    <property type="entry name" value="Trigger_N"/>
    <property type="match status" value="1"/>
</dbReference>
<keyword evidence="6 11" id="KW-0697">Rotamase</keyword>
<dbReference type="Gene3D" id="3.30.70.1050">
    <property type="entry name" value="Trigger factor ribosome-binding domain"/>
    <property type="match status" value="1"/>
</dbReference>
<evidence type="ECO:0000313" key="16">
    <source>
        <dbReference type="Proteomes" id="UP001597492"/>
    </source>
</evidence>
<dbReference type="InterPro" id="IPR046357">
    <property type="entry name" value="PPIase_dom_sf"/>
</dbReference>
<dbReference type="NCBIfam" id="TIGR00115">
    <property type="entry name" value="tig"/>
    <property type="match status" value="1"/>
</dbReference>
<dbReference type="InterPro" id="IPR027304">
    <property type="entry name" value="Trigger_fact/SurA_dom_sf"/>
</dbReference>
<reference evidence="16" key="1">
    <citation type="journal article" date="2019" name="Int. J. Syst. Evol. Microbiol.">
        <title>The Global Catalogue of Microorganisms (GCM) 10K type strain sequencing project: providing services to taxonomists for standard genome sequencing and annotation.</title>
        <authorList>
            <consortium name="The Broad Institute Genomics Platform"/>
            <consortium name="The Broad Institute Genome Sequencing Center for Infectious Disease"/>
            <person name="Wu L."/>
            <person name="Ma J."/>
        </authorList>
    </citation>
    <scope>NUCLEOTIDE SEQUENCE [LARGE SCALE GENOMIC DNA]</scope>
    <source>
        <strain evidence="16">TISTR 1514</strain>
    </source>
</reference>
<dbReference type="InterPro" id="IPR005215">
    <property type="entry name" value="Trig_fac"/>
</dbReference>
<accession>A0ABW5V029</accession>
<feature type="domain" description="Trigger factor C-terminal" evidence="14">
    <location>
        <begin position="260"/>
        <end position="404"/>
    </location>
</feature>
<dbReference type="InterPro" id="IPR008880">
    <property type="entry name" value="Trigger_fac_C"/>
</dbReference>
<evidence type="ECO:0000256" key="4">
    <source>
        <dbReference type="ARBA" id="ARBA00016902"/>
    </source>
</evidence>
<dbReference type="PANTHER" id="PTHR30560:SF3">
    <property type="entry name" value="TRIGGER FACTOR-LIKE PROTEIN TIG, CHLOROPLASTIC"/>
    <property type="match status" value="1"/>
</dbReference>
<dbReference type="Gene3D" id="3.10.50.40">
    <property type="match status" value="1"/>
</dbReference>
<evidence type="ECO:0000256" key="6">
    <source>
        <dbReference type="ARBA" id="ARBA00023110"/>
    </source>
</evidence>
<dbReference type="PIRSF" id="PIRSF003095">
    <property type="entry name" value="Trigger_factor"/>
    <property type="match status" value="1"/>
</dbReference>
<dbReference type="SUPFAM" id="SSF54534">
    <property type="entry name" value="FKBP-like"/>
    <property type="match status" value="1"/>
</dbReference>
<protein>
    <recommendedName>
        <fullName evidence="4 11">Trigger factor</fullName>
        <shortName evidence="11">TF</shortName>
        <ecNumber evidence="3 11">5.2.1.8</ecNumber>
    </recommendedName>
    <alternativeName>
        <fullName evidence="10 11">PPIase</fullName>
    </alternativeName>
</protein>
<dbReference type="Pfam" id="PF05698">
    <property type="entry name" value="Trigger_C"/>
    <property type="match status" value="1"/>
</dbReference>
<comment type="caution">
    <text evidence="15">The sequence shown here is derived from an EMBL/GenBank/DDBJ whole genome shotgun (WGS) entry which is preliminary data.</text>
</comment>
<feature type="region of interest" description="Disordered" evidence="12">
    <location>
        <begin position="433"/>
        <end position="461"/>
    </location>
</feature>
<dbReference type="InterPro" id="IPR008881">
    <property type="entry name" value="Trigger_fac_ribosome-bd_bac"/>
</dbReference>
<dbReference type="Proteomes" id="UP001597492">
    <property type="component" value="Unassembled WGS sequence"/>
</dbReference>
<evidence type="ECO:0000256" key="12">
    <source>
        <dbReference type="SAM" id="MobiDB-lite"/>
    </source>
</evidence>
<dbReference type="SUPFAM" id="SSF102735">
    <property type="entry name" value="Trigger factor ribosome-binding domain"/>
    <property type="match status" value="1"/>
</dbReference>
<comment type="domain">
    <text evidence="11">Consists of 3 domains; the N-terminus binds the ribosome, the middle domain has PPIase activity, while the C-terminus has intrinsic chaperone activity on its own.</text>
</comment>
<dbReference type="InterPro" id="IPR037041">
    <property type="entry name" value="Trigger_fac_C_sf"/>
</dbReference>
<evidence type="ECO:0000256" key="9">
    <source>
        <dbReference type="ARBA" id="ARBA00023306"/>
    </source>
</evidence>
<keyword evidence="8 11" id="KW-0413">Isomerase</keyword>
<comment type="function">
    <text evidence="11">Involved in protein export. Acts as a chaperone by maintaining the newly synthesized protein in an open conformation. Functions as a peptidyl-prolyl cis-trans isomerase.</text>
</comment>
<comment type="subcellular location">
    <subcellularLocation>
        <location evidence="11">Cytoplasm</location>
    </subcellularLocation>
    <text evidence="11">About half TF is bound to the ribosome near the polypeptide exit tunnel while the other half is free in the cytoplasm.</text>
</comment>
<proteinExistence type="inferred from homology"/>
<dbReference type="EC" id="5.2.1.8" evidence="3 11"/>
<evidence type="ECO:0000259" key="13">
    <source>
        <dbReference type="Pfam" id="PF05697"/>
    </source>
</evidence>
<keyword evidence="7 11" id="KW-0143">Chaperone</keyword>